<sequence length="59" mass="6747">MTGRRRLRRVALSLTLWWKMIAVALWLVGTVLDRPAMLRQCAASSSFLVVVGEVGDWFR</sequence>
<name>A0A100JSS5_STRSC</name>
<keyword evidence="1" id="KW-0472">Membrane</keyword>
<protein>
    <submittedName>
        <fullName evidence="2">Uncharacterized protein</fullName>
    </submittedName>
</protein>
<reference evidence="2 3" key="2">
    <citation type="journal article" date="2016" name="Genome Announc.">
        <title>Draft Genome Sequences of Streptomyces scabiei S58, Streptomyces turgidiscabies T45, and Streptomyces acidiscabies a10, the Pathogens of Potato Common Scab, Isolated in Japan.</title>
        <authorList>
            <person name="Tomihama T."/>
            <person name="Nishi Y."/>
            <person name="Sakai M."/>
            <person name="Ikenaga M."/>
            <person name="Okubo T."/>
            <person name="Ikeda S."/>
        </authorList>
    </citation>
    <scope>NUCLEOTIDE SEQUENCE [LARGE SCALE GENOMIC DNA]</scope>
    <source>
        <strain evidence="2 3">S58</strain>
    </source>
</reference>
<accession>A0A100JSS5</accession>
<organism evidence="2 3">
    <name type="scientific">Streptomyces scabiei</name>
    <dbReference type="NCBI Taxonomy" id="1930"/>
    <lineage>
        <taxon>Bacteria</taxon>
        <taxon>Bacillati</taxon>
        <taxon>Actinomycetota</taxon>
        <taxon>Actinomycetes</taxon>
        <taxon>Kitasatosporales</taxon>
        <taxon>Streptomycetaceae</taxon>
        <taxon>Streptomyces</taxon>
    </lineage>
</organism>
<dbReference type="Proteomes" id="UP000067448">
    <property type="component" value="Unassembled WGS sequence"/>
</dbReference>
<keyword evidence="1" id="KW-1133">Transmembrane helix</keyword>
<keyword evidence="1" id="KW-0812">Transmembrane</keyword>
<gene>
    <name evidence="2" type="ORF">SsS58_05428</name>
</gene>
<dbReference type="OrthoDB" id="4259192at2"/>
<comment type="caution">
    <text evidence="2">The sequence shown here is derived from an EMBL/GenBank/DDBJ whole genome shotgun (WGS) entry which is preliminary data.</text>
</comment>
<dbReference type="RefSeq" id="WP_059082446.1">
    <property type="nucleotide sequence ID" value="NZ_BCMM01000027.1"/>
</dbReference>
<dbReference type="EMBL" id="BCMM01000027">
    <property type="protein sequence ID" value="GAQ65021.1"/>
    <property type="molecule type" value="Genomic_DNA"/>
</dbReference>
<evidence type="ECO:0000313" key="3">
    <source>
        <dbReference type="Proteomes" id="UP000067448"/>
    </source>
</evidence>
<evidence type="ECO:0000256" key="1">
    <source>
        <dbReference type="SAM" id="Phobius"/>
    </source>
</evidence>
<feature type="transmembrane region" description="Helical" evidence="1">
    <location>
        <begin position="12"/>
        <end position="32"/>
    </location>
</feature>
<proteinExistence type="predicted"/>
<reference evidence="3" key="1">
    <citation type="submission" date="2015-11" db="EMBL/GenBank/DDBJ databases">
        <authorList>
            <consortium name="Cross-ministerial Strategic Innovation Promotion Program (SIP) consortium"/>
            <person name="Tomihama T."/>
            <person name="Ikenaga M."/>
            <person name="Sakai M."/>
            <person name="Okubo T."/>
            <person name="Ikeda S."/>
        </authorList>
    </citation>
    <scope>NUCLEOTIDE SEQUENCE [LARGE SCALE GENOMIC DNA]</scope>
    <source>
        <strain evidence="3">S58</strain>
    </source>
</reference>
<reference evidence="3" key="3">
    <citation type="submission" date="2016-02" db="EMBL/GenBank/DDBJ databases">
        <title>Draft genome of pathogenic Streptomyces sp. in Japan.</title>
        <authorList>
            <person name="Tomihama T."/>
            <person name="Ikenaga M."/>
            <person name="Sakai M."/>
            <person name="Okubo T."/>
            <person name="Ikeda S."/>
        </authorList>
    </citation>
    <scope>NUCLEOTIDE SEQUENCE [LARGE SCALE GENOMIC DNA]</scope>
    <source>
        <strain evidence="3">S58</strain>
    </source>
</reference>
<evidence type="ECO:0000313" key="2">
    <source>
        <dbReference type="EMBL" id="GAQ65021.1"/>
    </source>
</evidence>
<dbReference type="AlphaFoldDB" id="A0A100JSS5"/>